<evidence type="ECO:0000313" key="2">
    <source>
        <dbReference type="EMBL" id="GII54634.1"/>
    </source>
</evidence>
<dbReference type="PROSITE" id="PS51257">
    <property type="entry name" value="PROKAR_LIPOPROTEIN"/>
    <property type="match status" value="1"/>
</dbReference>
<reference evidence="2" key="1">
    <citation type="submission" date="2021-01" db="EMBL/GenBank/DDBJ databases">
        <title>Whole genome shotgun sequence of Planotetraspora thailandica NBRC 104271.</title>
        <authorList>
            <person name="Komaki H."/>
            <person name="Tamura T."/>
        </authorList>
    </citation>
    <scope>NUCLEOTIDE SEQUENCE</scope>
    <source>
        <strain evidence="2">NBRC 104271</strain>
    </source>
</reference>
<keyword evidence="3" id="KW-1185">Reference proteome</keyword>
<gene>
    <name evidence="2" type="ORF">Pth03_30230</name>
</gene>
<keyword evidence="1" id="KW-0732">Signal</keyword>
<dbReference type="RefSeq" id="WP_203944836.1">
    <property type="nucleotide sequence ID" value="NZ_BOOR01000018.1"/>
</dbReference>
<dbReference type="AlphaFoldDB" id="A0A8J3XVR9"/>
<organism evidence="2 3">
    <name type="scientific">Planotetraspora thailandica</name>
    <dbReference type="NCBI Taxonomy" id="487172"/>
    <lineage>
        <taxon>Bacteria</taxon>
        <taxon>Bacillati</taxon>
        <taxon>Actinomycetota</taxon>
        <taxon>Actinomycetes</taxon>
        <taxon>Streptosporangiales</taxon>
        <taxon>Streptosporangiaceae</taxon>
        <taxon>Planotetraspora</taxon>
    </lineage>
</organism>
<proteinExistence type="predicted"/>
<evidence type="ECO:0008006" key="4">
    <source>
        <dbReference type="Google" id="ProtNLM"/>
    </source>
</evidence>
<dbReference type="EMBL" id="BOOR01000018">
    <property type="protein sequence ID" value="GII54634.1"/>
    <property type="molecule type" value="Genomic_DNA"/>
</dbReference>
<name>A0A8J3XVR9_9ACTN</name>
<feature type="chain" id="PRO_5039379657" description="Secreted protein" evidence="1">
    <location>
        <begin position="24"/>
        <end position="121"/>
    </location>
</feature>
<sequence>MRSLPLAALTAAFVMTISGCAAADKAQTCVEAPKVLSDTISKIGAVADDPEAMRKEISDGAARLDDLAAKAGDTTLKEALDGMANTLKNLNVDDANAAVDAAQKVATDGANYVKDVAQACL</sequence>
<protein>
    <recommendedName>
        <fullName evidence="4">Secreted protein</fullName>
    </recommendedName>
</protein>
<feature type="signal peptide" evidence="1">
    <location>
        <begin position="1"/>
        <end position="23"/>
    </location>
</feature>
<accession>A0A8J3XVR9</accession>
<evidence type="ECO:0000256" key="1">
    <source>
        <dbReference type="SAM" id="SignalP"/>
    </source>
</evidence>
<evidence type="ECO:0000313" key="3">
    <source>
        <dbReference type="Proteomes" id="UP000605992"/>
    </source>
</evidence>
<comment type="caution">
    <text evidence="2">The sequence shown here is derived from an EMBL/GenBank/DDBJ whole genome shotgun (WGS) entry which is preliminary data.</text>
</comment>
<dbReference type="Proteomes" id="UP000605992">
    <property type="component" value="Unassembled WGS sequence"/>
</dbReference>